<dbReference type="InterPro" id="IPR000477">
    <property type="entry name" value="RT_dom"/>
</dbReference>
<dbReference type="AlphaFoldDB" id="A0A397B7J0"/>
<dbReference type="Proteomes" id="UP000266643">
    <property type="component" value="Unassembled WGS sequence"/>
</dbReference>
<evidence type="ECO:0000313" key="12">
    <source>
        <dbReference type="Proteomes" id="UP000266643"/>
    </source>
</evidence>
<feature type="compositionally biased region" description="Polar residues" evidence="1">
    <location>
        <begin position="245"/>
        <end position="275"/>
    </location>
</feature>
<reference evidence="9 10" key="1">
    <citation type="submission" date="2018-08" db="EMBL/GenBank/DDBJ databases">
        <title>Aphanomyces genome sequencing and annotation.</title>
        <authorList>
            <person name="Minardi D."/>
            <person name="Oidtmann B."/>
            <person name="Van Der Giezen M."/>
            <person name="Studholme D.J."/>
        </authorList>
    </citation>
    <scope>NUCLEOTIDE SEQUENCE [LARGE SCALE GENOMIC DNA]</scope>
    <source>
        <strain evidence="8 10">197901</strain>
        <strain evidence="6 12">D2</strain>
        <strain evidence="7 14">FDL457</strain>
        <strain evidence="4 9">SA</strain>
        <strain evidence="5 13">Si</strain>
        <strain evidence="3 11">Yx</strain>
    </source>
</reference>
<dbReference type="EMBL" id="QUTC01009204">
    <property type="protein sequence ID" value="RHY41763.1"/>
    <property type="molecule type" value="Genomic_DNA"/>
</dbReference>
<evidence type="ECO:0000259" key="2">
    <source>
        <dbReference type="PROSITE" id="PS50878"/>
    </source>
</evidence>
<evidence type="ECO:0000313" key="9">
    <source>
        <dbReference type="Proteomes" id="UP000265716"/>
    </source>
</evidence>
<evidence type="ECO:0000313" key="4">
    <source>
        <dbReference type="EMBL" id="RHY41763.1"/>
    </source>
</evidence>
<dbReference type="Pfam" id="PF00078">
    <property type="entry name" value="RVT_1"/>
    <property type="match status" value="1"/>
</dbReference>
<evidence type="ECO:0000313" key="6">
    <source>
        <dbReference type="EMBL" id="RHY54611.1"/>
    </source>
</evidence>
<organism evidence="3 11">
    <name type="scientific">Aphanomyces astaci</name>
    <name type="common">Crayfish plague agent</name>
    <dbReference type="NCBI Taxonomy" id="112090"/>
    <lineage>
        <taxon>Eukaryota</taxon>
        <taxon>Sar</taxon>
        <taxon>Stramenopiles</taxon>
        <taxon>Oomycota</taxon>
        <taxon>Saprolegniomycetes</taxon>
        <taxon>Saprolegniales</taxon>
        <taxon>Verrucalvaceae</taxon>
        <taxon>Aphanomyces</taxon>
    </lineage>
</organism>
<evidence type="ECO:0000313" key="14">
    <source>
        <dbReference type="Proteomes" id="UP000286510"/>
    </source>
</evidence>
<evidence type="ECO:0000256" key="1">
    <source>
        <dbReference type="SAM" id="MobiDB-lite"/>
    </source>
</evidence>
<evidence type="ECO:0000313" key="8">
    <source>
        <dbReference type="EMBL" id="RHZ12108.1"/>
    </source>
</evidence>
<dbReference type="Proteomes" id="UP000266239">
    <property type="component" value="Unassembled WGS sequence"/>
</dbReference>
<dbReference type="Proteomes" id="UP000283543">
    <property type="component" value="Unassembled WGS sequence"/>
</dbReference>
<feature type="region of interest" description="Disordered" evidence="1">
    <location>
        <begin position="220"/>
        <end position="288"/>
    </location>
</feature>
<evidence type="ECO:0000313" key="13">
    <source>
        <dbReference type="Proteomes" id="UP000283543"/>
    </source>
</evidence>
<proteinExistence type="predicted"/>
<dbReference type="Proteomes" id="UP000265716">
    <property type="component" value="Unassembled WGS sequence"/>
</dbReference>
<gene>
    <name evidence="3" type="ORF">DYB25_003144</name>
    <name evidence="7" type="ORF">DYB26_003092</name>
    <name evidence="6" type="ORF">DYB30_008827</name>
    <name evidence="8" type="ORF">DYB31_008578</name>
    <name evidence="5" type="ORF">DYB34_011706</name>
    <name evidence="4" type="ORF">DYB38_010181</name>
</gene>
<feature type="domain" description="Reverse transcriptase" evidence="2">
    <location>
        <begin position="1"/>
        <end position="287"/>
    </location>
</feature>
<protein>
    <recommendedName>
        <fullName evidence="2">Reverse transcriptase domain-containing protein</fullName>
    </recommendedName>
</protein>
<dbReference type="PROSITE" id="PS50878">
    <property type="entry name" value="RT_POL"/>
    <property type="match status" value="1"/>
</dbReference>
<dbReference type="EMBL" id="QUTD01006566">
    <property type="protein sequence ID" value="RHY54611.1"/>
    <property type="molecule type" value="Genomic_DNA"/>
</dbReference>
<dbReference type="PANTHER" id="PTHR19446">
    <property type="entry name" value="REVERSE TRANSCRIPTASES"/>
    <property type="match status" value="1"/>
</dbReference>
<evidence type="ECO:0000313" key="10">
    <source>
        <dbReference type="Proteomes" id="UP000266196"/>
    </source>
</evidence>
<evidence type="ECO:0000313" key="7">
    <source>
        <dbReference type="EMBL" id="RHZ02557.1"/>
    </source>
</evidence>
<evidence type="ECO:0000313" key="3">
    <source>
        <dbReference type="EMBL" id="RHY16302.1"/>
    </source>
</evidence>
<dbReference type="EMBL" id="QUTE01010813">
    <property type="protein sequence ID" value="RHZ12108.1"/>
    <property type="molecule type" value="Genomic_DNA"/>
</dbReference>
<sequence>MLAHHPSLSNKPPGACSSLRPFFLLDSIRKSIPLVTLHRISAKVEAFLDPCQSDFRPSRSTADAVWTHKWLVARANKYQDKHYILGIDPSRAYDTVDRAKLMSVSRLSSRTTLRLTHILLASTTLSLRSEKLNIASSPANTGVPQGASLSPVLFVVDLEAALHDLDSSSHEILCHTIPYYDNADFVCSSNNEMDGISGHAPVILAPWSLQMNLNLDKTEHTGAQRKPIDQQTKPTRPPGERARNSAPTSTILPSSNAATPSLGPASTISGSVTPTSPKPLAFASITAT</sequence>
<dbReference type="EMBL" id="QUTF01018252">
    <property type="protein sequence ID" value="RHZ02557.1"/>
    <property type="molecule type" value="Genomic_DNA"/>
</dbReference>
<accession>A0A397B7J0</accession>
<dbReference type="Proteomes" id="UP000286510">
    <property type="component" value="Unassembled WGS sequence"/>
</dbReference>
<evidence type="ECO:0000313" key="11">
    <source>
        <dbReference type="Proteomes" id="UP000266239"/>
    </source>
</evidence>
<dbReference type="Proteomes" id="UP000266196">
    <property type="component" value="Unassembled WGS sequence"/>
</dbReference>
<dbReference type="VEuPathDB" id="FungiDB:H257_14834"/>
<dbReference type="EMBL" id="QUTA01005312">
    <property type="protein sequence ID" value="RHY16302.1"/>
    <property type="molecule type" value="Genomic_DNA"/>
</dbReference>
<comment type="caution">
    <text evidence="3">The sequence shown here is derived from an EMBL/GenBank/DDBJ whole genome shotgun (WGS) entry which is preliminary data.</text>
</comment>
<dbReference type="EMBL" id="QUTB01007545">
    <property type="protein sequence ID" value="RHY45544.1"/>
    <property type="molecule type" value="Genomic_DNA"/>
</dbReference>
<evidence type="ECO:0000313" key="5">
    <source>
        <dbReference type="EMBL" id="RHY45544.1"/>
    </source>
</evidence>
<name>A0A397B7J0_APHAT</name>